<protein>
    <submittedName>
        <fullName evidence="2">Uncharacterized protein</fullName>
    </submittedName>
</protein>
<accession>A0A699VPN3</accession>
<organism evidence="2">
    <name type="scientific">Tanacetum cinerariifolium</name>
    <name type="common">Dalmatian daisy</name>
    <name type="synonym">Chrysanthemum cinerariifolium</name>
    <dbReference type="NCBI Taxonomy" id="118510"/>
    <lineage>
        <taxon>Eukaryota</taxon>
        <taxon>Viridiplantae</taxon>
        <taxon>Streptophyta</taxon>
        <taxon>Embryophyta</taxon>
        <taxon>Tracheophyta</taxon>
        <taxon>Spermatophyta</taxon>
        <taxon>Magnoliopsida</taxon>
        <taxon>eudicotyledons</taxon>
        <taxon>Gunneridae</taxon>
        <taxon>Pentapetalae</taxon>
        <taxon>asterids</taxon>
        <taxon>campanulids</taxon>
        <taxon>Asterales</taxon>
        <taxon>Asteraceae</taxon>
        <taxon>Asteroideae</taxon>
        <taxon>Anthemideae</taxon>
        <taxon>Anthemidinae</taxon>
        <taxon>Tanacetum</taxon>
    </lineage>
</organism>
<comment type="caution">
    <text evidence="2">The sequence shown here is derived from an EMBL/GenBank/DDBJ whole genome shotgun (WGS) entry which is preliminary data.</text>
</comment>
<dbReference type="AlphaFoldDB" id="A0A699VPN3"/>
<feature type="region of interest" description="Disordered" evidence="1">
    <location>
        <begin position="30"/>
        <end position="81"/>
    </location>
</feature>
<sequence length="113" mass="11673">GTRSSRSGAETVAVTHSAGAPAVLHCQDAASTLSGARTTPADKTTRTDDPAPTSYPQRPAVSPALPRARYPQSGVASLRQGCPARPACQRLRARPAWRERLPPDASAGFAGGL</sequence>
<evidence type="ECO:0000313" key="2">
    <source>
        <dbReference type="EMBL" id="GFD35306.1"/>
    </source>
</evidence>
<gene>
    <name evidence="2" type="ORF">Tci_907275</name>
</gene>
<evidence type="ECO:0000256" key="1">
    <source>
        <dbReference type="SAM" id="MobiDB-lite"/>
    </source>
</evidence>
<name>A0A699VPN3_TANCI</name>
<feature type="non-terminal residue" evidence="2">
    <location>
        <position position="113"/>
    </location>
</feature>
<feature type="non-terminal residue" evidence="2">
    <location>
        <position position="1"/>
    </location>
</feature>
<dbReference type="EMBL" id="BKCJ011457119">
    <property type="protein sequence ID" value="GFD35306.1"/>
    <property type="molecule type" value="Genomic_DNA"/>
</dbReference>
<proteinExistence type="predicted"/>
<reference evidence="2" key="1">
    <citation type="journal article" date="2019" name="Sci. Rep.">
        <title>Draft genome of Tanacetum cinerariifolium, the natural source of mosquito coil.</title>
        <authorList>
            <person name="Yamashiro T."/>
            <person name="Shiraishi A."/>
            <person name="Satake H."/>
            <person name="Nakayama K."/>
        </authorList>
    </citation>
    <scope>NUCLEOTIDE SEQUENCE</scope>
</reference>